<accession>A0ACD4ZK24</accession>
<evidence type="ECO:0000313" key="1">
    <source>
        <dbReference type="EMBL" id="WSB98795.1"/>
    </source>
</evidence>
<evidence type="ECO:0000313" key="2">
    <source>
        <dbReference type="Proteomes" id="UP001348369"/>
    </source>
</evidence>
<sequence>MTTSTPPSASTGRRRFPALQAWRVLTGAQLALLVGGLLINIGTFAVYPYLAVLLRERLGIGIAQVGVILGAATLVQFASAPFTAAFAERIGLKRCLVLATCLYTLGALMYLGAMDEPALMVVALFVSCGAGALYSPAYRAYLVQSATAEQRPQVVSAGNAASNLGIALGPVAGALFLREPALLFTLSTALYSALMAGHFLLRPERPPEGGQPAVEPFRRVLHGLARVPFAVTALTHYLYMQFYQYLSVYADGRLATALYGTIMMGYSLGLVVVQPLAARWVGQTRHSVAMAIGFSFMAVGMAAFATGCPAGVAAGAAAMSVGTGVLFLKNELEALALSQRSAAVTFGQQRLAVGVGALLSGVVGGTVYGLFEQAELLPGFWLAVAAQCVLLPPLVFVATRRLSGDKSMASTAV</sequence>
<gene>
    <name evidence="1" type="ORF">OG835_18385</name>
</gene>
<protein>
    <submittedName>
        <fullName evidence="1">MFS transporter</fullName>
    </submittedName>
</protein>
<reference evidence="1" key="1">
    <citation type="submission" date="2022-10" db="EMBL/GenBank/DDBJ databases">
        <title>The complete genomes of actinobacterial strains from the NBC collection.</title>
        <authorList>
            <person name="Joergensen T.S."/>
            <person name="Alvarez Arevalo M."/>
            <person name="Sterndorff E.B."/>
            <person name="Faurdal D."/>
            <person name="Vuksanovic O."/>
            <person name="Mourched A.-S."/>
            <person name="Charusanti P."/>
            <person name="Shaw S."/>
            <person name="Blin K."/>
            <person name="Weber T."/>
        </authorList>
    </citation>
    <scope>NUCLEOTIDE SEQUENCE</scope>
    <source>
        <strain evidence="1">NBC 01771</strain>
    </source>
</reference>
<organism evidence="1 2">
    <name type="scientific">Streptomyces scopuliridis</name>
    <dbReference type="NCBI Taxonomy" id="452529"/>
    <lineage>
        <taxon>Bacteria</taxon>
        <taxon>Bacillati</taxon>
        <taxon>Actinomycetota</taxon>
        <taxon>Actinomycetes</taxon>
        <taxon>Kitasatosporales</taxon>
        <taxon>Streptomycetaceae</taxon>
        <taxon>Streptomyces</taxon>
    </lineage>
</organism>
<dbReference type="EMBL" id="CP109109">
    <property type="protein sequence ID" value="WSB98795.1"/>
    <property type="molecule type" value="Genomic_DNA"/>
</dbReference>
<dbReference type="Proteomes" id="UP001348369">
    <property type="component" value="Chromosome"/>
</dbReference>
<keyword evidence="2" id="KW-1185">Reference proteome</keyword>
<proteinExistence type="predicted"/>
<name>A0ACD4ZK24_9ACTN</name>